<sequence>MLTHTSPLTFPSPCPLPSFPTCSYIYELARRHPFLYAPTILFLASQYDKMIPFCCKADDASECFQTKAASITKELRENNLLNQHVCAVMRNFEPRTFQAITVSKLTQKFPKANFTEIQKLVLDGVHIHKECCRGNVLECLQDGQAMMSYICSQQENLSNKIAECCKLPPLELAYCIIRAENDDQPEGLSPNLSRFLGDRDFKQFALKEKDIFLASFTHEYSRRHPELAVPVILRVAKGYQELLEKCSQAENRLECQDKGEEELEKYIQESRALAKRSCGLFQKLGEYYFQNALLVAYTKKAPQLTTPELIAITRTMAATGASCCQLGEDKQLACGENAADLIIGQLCIRHETSPVNPGVGQCCASSYANRRPCFSNLLVDETYVPPEFSAAKFHFQKDLCQAQGVALQMRKQEFLINFVKQMPQIREEQLEAVIADFCGLLETCCQAQDQDVCFAEEGPKLIAKTRAALGA</sequence>
<gene>
    <name evidence="2" type="primary">LOC123521010</name>
</gene>
<keyword evidence="1" id="KW-1185">Reference proteome</keyword>
<dbReference type="RefSeq" id="XP_045140305.1">
    <property type="nucleotide sequence ID" value="XM_045284370.1"/>
</dbReference>
<proteinExistence type="predicted"/>
<dbReference type="Proteomes" id="UP000694863">
    <property type="component" value="Unplaced"/>
</dbReference>
<name>A0AC55CMH4_ECHTE</name>
<evidence type="ECO:0000313" key="1">
    <source>
        <dbReference type="Proteomes" id="UP000694863"/>
    </source>
</evidence>
<accession>A0AC55CMH4</accession>
<evidence type="ECO:0000313" key="2">
    <source>
        <dbReference type="RefSeq" id="XP_045140305.1"/>
    </source>
</evidence>
<organism evidence="1 2">
    <name type="scientific">Echinops telfairi</name>
    <name type="common">Lesser hedgehog tenrec</name>
    <dbReference type="NCBI Taxonomy" id="9371"/>
    <lineage>
        <taxon>Eukaryota</taxon>
        <taxon>Metazoa</taxon>
        <taxon>Chordata</taxon>
        <taxon>Craniata</taxon>
        <taxon>Vertebrata</taxon>
        <taxon>Euteleostomi</taxon>
        <taxon>Mammalia</taxon>
        <taxon>Eutheria</taxon>
        <taxon>Afrotheria</taxon>
        <taxon>Tenrecidae</taxon>
        <taxon>Tenrecinae</taxon>
        <taxon>Echinops</taxon>
    </lineage>
</organism>
<reference evidence="2" key="1">
    <citation type="submission" date="2025-08" db="UniProtKB">
        <authorList>
            <consortium name="RefSeq"/>
        </authorList>
    </citation>
    <scope>IDENTIFICATION</scope>
</reference>
<protein>
    <submittedName>
        <fullName evidence="2">Alpha-fetoprotein-like</fullName>
    </submittedName>
</protein>